<feature type="region of interest" description="Disordered" evidence="1">
    <location>
        <begin position="1"/>
        <end position="79"/>
    </location>
</feature>
<evidence type="ECO:0000313" key="3">
    <source>
        <dbReference type="Proteomes" id="UP001066276"/>
    </source>
</evidence>
<dbReference type="AlphaFoldDB" id="A0AAV7MEJ9"/>
<sequence length="79" mass="8622">MSPERGGHRKAEVHRPGTSGDRSRSTPRGTGTRARRHSETGRGDAEVANTEKYVAGDDSYTPTNSDRNSELKEPPTARD</sequence>
<evidence type="ECO:0000313" key="2">
    <source>
        <dbReference type="EMBL" id="KAJ1101843.1"/>
    </source>
</evidence>
<reference evidence="2" key="1">
    <citation type="journal article" date="2022" name="bioRxiv">
        <title>Sequencing and chromosome-scale assembly of the giantPleurodeles waltlgenome.</title>
        <authorList>
            <person name="Brown T."/>
            <person name="Elewa A."/>
            <person name="Iarovenko S."/>
            <person name="Subramanian E."/>
            <person name="Araus A.J."/>
            <person name="Petzold A."/>
            <person name="Susuki M."/>
            <person name="Suzuki K.-i.T."/>
            <person name="Hayashi T."/>
            <person name="Toyoda A."/>
            <person name="Oliveira C."/>
            <person name="Osipova E."/>
            <person name="Leigh N.D."/>
            <person name="Simon A."/>
            <person name="Yun M.H."/>
        </authorList>
    </citation>
    <scope>NUCLEOTIDE SEQUENCE</scope>
    <source>
        <strain evidence="2">20211129_DDA</strain>
        <tissue evidence="2">Liver</tissue>
    </source>
</reference>
<proteinExistence type="predicted"/>
<dbReference type="Proteomes" id="UP001066276">
    <property type="component" value="Chromosome 10"/>
</dbReference>
<feature type="compositionally biased region" description="Basic and acidic residues" evidence="1">
    <location>
        <begin position="67"/>
        <end position="79"/>
    </location>
</feature>
<accession>A0AAV7MEJ9</accession>
<dbReference type="EMBL" id="JANPWB010000014">
    <property type="protein sequence ID" value="KAJ1101843.1"/>
    <property type="molecule type" value="Genomic_DNA"/>
</dbReference>
<evidence type="ECO:0000256" key="1">
    <source>
        <dbReference type="SAM" id="MobiDB-lite"/>
    </source>
</evidence>
<organism evidence="2 3">
    <name type="scientific">Pleurodeles waltl</name>
    <name type="common">Iberian ribbed newt</name>
    <dbReference type="NCBI Taxonomy" id="8319"/>
    <lineage>
        <taxon>Eukaryota</taxon>
        <taxon>Metazoa</taxon>
        <taxon>Chordata</taxon>
        <taxon>Craniata</taxon>
        <taxon>Vertebrata</taxon>
        <taxon>Euteleostomi</taxon>
        <taxon>Amphibia</taxon>
        <taxon>Batrachia</taxon>
        <taxon>Caudata</taxon>
        <taxon>Salamandroidea</taxon>
        <taxon>Salamandridae</taxon>
        <taxon>Pleurodelinae</taxon>
        <taxon>Pleurodeles</taxon>
    </lineage>
</organism>
<gene>
    <name evidence="2" type="ORF">NDU88_006907</name>
</gene>
<name>A0AAV7MEJ9_PLEWA</name>
<comment type="caution">
    <text evidence="2">The sequence shown here is derived from an EMBL/GenBank/DDBJ whole genome shotgun (WGS) entry which is preliminary data.</text>
</comment>
<keyword evidence="3" id="KW-1185">Reference proteome</keyword>
<protein>
    <submittedName>
        <fullName evidence="2">Uncharacterized protein</fullName>
    </submittedName>
</protein>
<feature type="compositionally biased region" description="Basic and acidic residues" evidence="1">
    <location>
        <begin position="1"/>
        <end position="15"/>
    </location>
</feature>